<dbReference type="AlphaFoldDB" id="A0A5C8GG11"/>
<feature type="non-terminal residue" evidence="1">
    <location>
        <position position="44"/>
    </location>
</feature>
<name>A0A5C8GG11_9BACT</name>
<accession>A0A5C8GG11</accession>
<protein>
    <submittedName>
        <fullName evidence="1">DUF4372 domain-containing protein</fullName>
    </submittedName>
</protein>
<dbReference type="EMBL" id="SDIK01000057">
    <property type="protein sequence ID" value="TXJ60827.1"/>
    <property type="molecule type" value="Genomic_DNA"/>
</dbReference>
<comment type="caution">
    <text evidence="1">The sequence shown here is derived from an EMBL/GenBank/DDBJ whole genome shotgun (WGS) entry which is preliminary data.</text>
</comment>
<dbReference type="RefSeq" id="WP_147785704.1">
    <property type="nucleotide sequence ID" value="NZ_SDIK01000057.1"/>
</dbReference>
<proteinExistence type="predicted"/>
<organism evidence="1 2">
    <name type="scientific">Prevotella brunnea</name>
    <dbReference type="NCBI Taxonomy" id="2508867"/>
    <lineage>
        <taxon>Bacteria</taxon>
        <taxon>Pseudomonadati</taxon>
        <taxon>Bacteroidota</taxon>
        <taxon>Bacteroidia</taxon>
        <taxon>Bacteroidales</taxon>
        <taxon>Prevotellaceae</taxon>
        <taxon>Prevotella</taxon>
    </lineage>
</organism>
<dbReference type="OrthoDB" id="7327264at2"/>
<dbReference type="Proteomes" id="UP000321612">
    <property type="component" value="Unassembled WGS sequence"/>
</dbReference>
<sequence length="44" mass="5026">MGKSTHFFGQPVYGQLIKSLDHDKIVEISRRNGGERYVKTFDGL</sequence>
<keyword evidence="2" id="KW-1185">Reference proteome</keyword>
<evidence type="ECO:0000313" key="2">
    <source>
        <dbReference type="Proteomes" id="UP000321612"/>
    </source>
</evidence>
<evidence type="ECO:0000313" key="1">
    <source>
        <dbReference type="EMBL" id="TXJ60827.1"/>
    </source>
</evidence>
<reference evidence="2" key="1">
    <citation type="submission" date="2019-05" db="EMBL/GenBank/DDBJ databases">
        <title>Prevotella brunnea sp. nov., isolated from a wound of a patient.</title>
        <authorList>
            <person name="Buhl M."/>
        </authorList>
    </citation>
    <scope>NUCLEOTIDE SEQUENCE [LARGE SCALE GENOMIC DNA]</scope>
    <source>
        <strain evidence="2">A2672</strain>
    </source>
</reference>
<gene>
    <name evidence="1" type="ORF">ETF27_08165</name>
</gene>